<evidence type="ECO:0000313" key="3">
    <source>
        <dbReference type="EMBL" id="EIC19889.1"/>
    </source>
</evidence>
<dbReference type="SMART" id="SM01152">
    <property type="entry name" value="DUF167"/>
    <property type="match status" value="1"/>
</dbReference>
<dbReference type="PANTHER" id="PTHR13420:SF7">
    <property type="entry name" value="UPF0235 PROTEIN C15ORF40"/>
    <property type="match status" value="1"/>
</dbReference>
<evidence type="ECO:0000256" key="2">
    <source>
        <dbReference type="HAMAP-Rule" id="MF_00634"/>
    </source>
</evidence>
<keyword evidence="4" id="KW-1185">Reference proteome</keyword>
<dbReference type="NCBIfam" id="TIGR00251">
    <property type="entry name" value="DUF167 family protein"/>
    <property type="match status" value="1"/>
</dbReference>
<organism evidence="3 4">
    <name type="scientific">Thiorhodovibrio frisius</name>
    <dbReference type="NCBI Taxonomy" id="631362"/>
    <lineage>
        <taxon>Bacteria</taxon>
        <taxon>Pseudomonadati</taxon>
        <taxon>Pseudomonadota</taxon>
        <taxon>Gammaproteobacteria</taxon>
        <taxon>Chromatiales</taxon>
        <taxon>Chromatiaceae</taxon>
        <taxon>Thiorhodovibrio</taxon>
    </lineage>
</organism>
<dbReference type="SUPFAM" id="SSF69786">
    <property type="entry name" value="YggU-like"/>
    <property type="match status" value="1"/>
</dbReference>
<evidence type="ECO:0000256" key="1">
    <source>
        <dbReference type="ARBA" id="ARBA00010364"/>
    </source>
</evidence>
<name>H8Z7N6_9GAMM</name>
<dbReference type="STRING" id="631362.Thi970DRAFT_03495"/>
<dbReference type="InterPro" id="IPR003746">
    <property type="entry name" value="DUF167"/>
</dbReference>
<dbReference type="InterPro" id="IPR036591">
    <property type="entry name" value="YggU-like_sf"/>
</dbReference>
<dbReference type="AlphaFoldDB" id="H8Z7N6"/>
<dbReference type="Pfam" id="PF02594">
    <property type="entry name" value="DUF167"/>
    <property type="match status" value="1"/>
</dbReference>
<evidence type="ECO:0000313" key="4">
    <source>
        <dbReference type="Proteomes" id="UP000002964"/>
    </source>
</evidence>
<proteinExistence type="inferred from homology"/>
<reference evidence="4" key="1">
    <citation type="submission" date="2011-06" db="EMBL/GenBank/DDBJ databases">
        <authorList>
            <consortium name="US DOE Joint Genome Institute (JGI-PGF)"/>
            <person name="Lucas S."/>
            <person name="Han J."/>
            <person name="Lapidus A."/>
            <person name="Cheng J.-F."/>
            <person name="Goodwin L."/>
            <person name="Pitluck S."/>
            <person name="Peters L."/>
            <person name="Land M.L."/>
            <person name="Hauser L."/>
            <person name="Vogl K."/>
            <person name="Liu Z."/>
            <person name="Overmann J."/>
            <person name="Frigaard N.-U."/>
            <person name="Bryant D.A."/>
            <person name="Woyke T.J."/>
        </authorList>
    </citation>
    <scope>NUCLEOTIDE SEQUENCE [LARGE SCALE GENOMIC DNA]</scope>
    <source>
        <strain evidence="4">970</strain>
    </source>
</reference>
<dbReference type="HAMAP" id="MF_00634">
    <property type="entry name" value="UPF0235"/>
    <property type="match status" value="1"/>
</dbReference>
<dbReference type="OrthoDB" id="9800587at2"/>
<comment type="similarity">
    <text evidence="1 2">Belongs to the UPF0235 family.</text>
</comment>
<sequence>MTWYRWDGEDLTLNLRVQPRARRDGFAEPIGDAVKVQLRAPPVDGRANASLIAFVAKAFGVPRAQVTLLSGEHSRSKRLRIQAPRALPDGIERD</sequence>
<reference evidence="3 4" key="2">
    <citation type="submission" date="2011-11" db="EMBL/GenBank/DDBJ databases">
        <authorList>
            <consortium name="US DOE Joint Genome Institute"/>
            <person name="Lucas S."/>
            <person name="Han J."/>
            <person name="Lapidus A."/>
            <person name="Cheng J.-F."/>
            <person name="Goodwin L."/>
            <person name="Pitluck S."/>
            <person name="Peters L."/>
            <person name="Ovchinnikova G."/>
            <person name="Zhang X."/>
            <person name="Detter J.C."/>
            <person name="Han C."/>
            <person name="Tapia R."/>
            <person name="Land M."/>
            <person name="Hauser L."/>
            <person name="Kyrpides N."/>
            <person name="Ivanova N."/>
            <person name="Pagani I."/>
            <person name="Vogl K."/>
            <person name="Liu Z."/>
            <person name="Overmann J."/>
            <person name="Frigaard N.-U."/>
            <person name="Bryant D."/>
            <person name="Woyke T."/>
        </authorList>
    </citation>
    <scope>NUCLEOTIDE SEQUENCE [LARGE SCALE GENOMIC DNA]</scope>
    <source>
        <strain evidence="3 4">970</strain>
    </source>
</reference>
<dbReference type="Proteomes" id="UP000002964">
    <property type="component" value="Unassembled WGS sequence"/>
</dbReference>
<dbReference type="Gene3D" id="3.30.1200.10">
    <property type="entry name" value="YggU-like"/>
    <property type="match status" value="1"/>
</dbReference>
<dbReference type="eggNOG" id="COG1872">
    <property type="taxonomic scope" value="Bacteria"/>
</dbReference>
<dbReference type="HOGENOM" id="CLU_130694_5_0_6"/>
<dbReference type="RefSeq" id="WP_009150292.1">
    <property type="nucleotide sequence ID" value="NZ_CP121471.1"/>
</dbReference>
<protein>
    <recommendedName>
        <fullName evidence="2">UPF0235 protein Thi970DRAFT_03495</fullName>
    </recommendedName>
</protein>
<accession>H8Z7N6</accession>
<gene>
    <name evidence="3" type="ORF">Thi970DRAFT_03495</name>
</gene>
<dbReference type="GO" id="GO:0005737">
    <property type="term" value="C:cytoplasm"/>
    <property type="evidence" value="ECO:0007669"/>
    <property type="project" value="TreeGrafter"/>
</dbReference>
<dbReference type="PANTHER" id="PTHR13420">
    <property type="entry name" value="UPF0235 PROTEIN C15ORF40"/>
    <property type="match status" value="1"/>
</dbReference>
<dbReference type="EMBL" id="JH603170">
    <property type="protein sequence ID" value="EIC19889.1"/>
    <property type="molecule type" value="Genomic_DNA"/>
</dbReference>